<dbReference type="AlphaFoldDB" id="A0A0E3Z0Z1"/>
<dbReference type="Pfam" id="PF10825">
    <property type="entry name" value="DUF2752"/>
    <property type="match status" value="1"/>
</dbReference>
<feature type="transmembrane region" description="Helical" evidence="1">
    <location>
        <begin position="7"/>
        <end position="25"/>
    </location>
</feature>
<proteinExistence type="predicted"/>
<feature type="transmembrane region" description="Helical" evidence="1">
    <location>
        <begin position="112"/>
        <end position="135"/>
    </location>
</feature>
<evidence type="ECO:0000313" key="3">
    <source>
        <dbReference type="Proteomes" id="UP000033067"/>
    </source>
</evidence>
<evidence type="ECO:0000313" key="2">
    <source>
        <dbReference type="EMBL" id="AKC86293.1"/>
    </source>
</evidence>
<keyword evidence="1" id="KW-1133">Transmembrane helix</keyword>
<dbReference type="OrthoDB" id="5966662at2"/>
<keyword evidence="3" id="KW-1185">Reference proteome</keyword>
<gene>
    <name evidence="2" type="ORF">WQ53_05390</name>
</gene>
<dbReference type="RefSeq" id="WP_052631119.1">
    <property type="nucleotide sequence ID" value="NZ_CP011144.1"/>
</dbReference>
<dbReference type="Proteomes" id="UP000033067">
    <property type="component" value="Chromosome"/>
</dbReference>
<protein>
    <submittedName>
        <fullName evidence="2">Membrane protein</fullName>
    </submittedName>
</protein>
<name>A0A0E3Z0Z1_9GAMM</name>
<sequence length="137" mass="14659">MAASRALRIAGVASAAVAAGAGVWLLRTYDPNAAGSLFPPCMFHAFTGLYCIGCGLTRALHALVHGDLAGAFGMNPLGILALPLMALMVAWSQGWQPRALRPLMAVAMEPKVWLWVLPSYWIARNLPWFPFTLLAPG</sequence>
<dbReference type="EMBL" id="CP011144">
    <property type="protein sequence ID" value="AKC86293.1"/>
    <property type="molecule type" value="Genomic_DNA"/>
</dbReference>
<dbReference type="PATRIC" id="fig|314722.6.peg.1136"/>
<feature type="transmembrane region" description="Helical" evidence="1">
    <location>
        <begin position="68"/>
        <end position="92"/>
    </location>
</feature>
<reference evidence="2 3" key="1">
    <citation type="journal article" date="2015" name="Genome Announc.">
        <title>Complete Genome Sequence of Pseudoxanthomonas suwonensis Strain J1, a Cellulose-Degrading Bacterium Isolated from Leaf- and Wood-Enriched Soil.</title>
        <authorList>
            <person name="Hou L."/>
            <person name="Jiang J."/>
            <person name="Xu Z."/>
            <person name="Zhou Y."/>
            <person name="Leung F.C."/>
        </authorList>
    </citation>
    <scope>NUCLEOTIDE SEQUENCE [LARGE SCALE GENOMIC DNA]</scope>
    <source>
        <strain evidence="2 3">J1</strain>
    </source>
</reference>
<accession>A0A0E3Z0Z1</accession>
<keyword evidence="1" id="KW-0472">Membrane</keyword>
<dbReference type="InterPro" id="IPR021215">
    <property type="entry name" value="DUF2752"/>
</dbReference>
<organism evidence="2 3">
    <name type="scientific">Pseudoxanthomonas suwonensis</name>
    <dbReference type="NCBI Taxonomy" id="314722"/>
    <lineage>
        <taxon>Bacteria</taxon>
        <taxon>Pseudomonadati</taxon>
        <taxon>Pseudomonadota</taxon>
        <taxon>Gammaproteobacteria</taxon>
        <taxon>Lysobacterales</taxon>
        <taxon>Lysobacteraceae</taxon>
        <taxon>Pseudoxanthomonas</taxon>
    </lineage>
</organism>
<dbReference type="KEGG" id="psuw:WQ53_05390"/>
<evidence type="ECO:0000256" key="1">
    <source>
        <dbReference type="SAM" id="Phobius"/>
    </source>
</evidence>
<keyword evidence="1" id="KW-0812">Transmembrane</keyword>